<dbReference type="EMBL" id="JAODUO010000503">
    <property type="protein sequence ID" value="KAK2179241.1"/>
    <property type="molecule type" value="Genomic_DNA"/>
</dbReference>
<proteinExistence type="predicted"/>
<dbReference type="AlphaFoldDB" id="A0AAD9KXI7"/>
<sequence>MYDTRTHGSLVQCDIVIVALSMCMACPLEFRRQLQHDHRLTGRCGVDLPGPEHSDSRGMDCETAGTLLAPHIAGAPLCCWTDALQLAAGNHRSRSRVNCST</sequence>
<dbReference type="Proteomes" id="UP001209878">
    <property type="component" value="Unassembled WGS sequence"/>
</dbReference>
<accession>A0AAD9KXI7</accession>
<reference evidence="1" key="1">
    <citation type="journal article" date="2023" name="Mol. Biol. Evol.">
        <title>Third-Generation Sequencing Reveals the Adaptive Role of the Epigenome in Three Deep-Sea Polychaetes.</title>
        <authorList>
            <person name="Perez M."/>
            <person name="Aroh O."/>
            <person name="Sun Y."/>
            <person name="Lan Y."/>
            <person name="Juniper S.K."/>
            <person name="Young C.R."/>
            <person name="Angers B."/>
            <person name="Qian P.Y."/>
        </authorList>
    </citation>
    <scope>NUCLEOTIDE SEQUENCE</scope>
    <source>
        <strain evidence="1">R07B-5</strain>
    </source>
</reference>
<evidence type="ECO:0000313" key="2">
    <source>
        <dbReference type="Proteomes" id="UP001209878"/>
    </source>
</evidence>
<organism evidence="1 2">
    <name type="scientific">Ridgeia piscesae</name>
    <name type="common">Tubeworm</name>
    <dbReference type="NCBI Taxonomy" id="27915"/>
    <lineage>
        <taxon>Eukaryota</taxon>
        <taxon>Metazoa</taxon>
        <taxon>Spiralia</taxon>
        <taxon>Lophotrochozoa</taxon>
        <taxon>Annelida</taxon>
        <taxon>Polychaeta</taxon>
        <taxon>Sedentaria</taxon>
        <taxon>Canalipalpata</taxon>
        <taxon>Sabellida</taxon>
        <taxon>Siboglinidae</taxon>
        <taxon>Ridgeia</taxon>
    </lineage>
</organism>
<protein>
    <submittedName>
        <fullName evidence="1">Uncharacterized protein</fullName>
    </submittedName>
</protein>
<name>A0AAD9KXI7_RIDPI</name>
<keyword evidence="2" id="KW-1185">Reference proteome</keyword>
<evidence type="ECO:0000313" key="1">
    <source>
        <dbReference type="EMBL" id="KAK2179241.1"/>
    </source>
</evidence>
<gene>
    <name evidence="1" type="ORF">NP493_503g01018</name>
</gene>
<comment type="caution">
    <text evidence="1">The sequence shown here is derived from an EMBL/GenBank/DDBJ whole genome shotgun (WGS) entry which is preliminary data.</text>
</comment>